<dbReference type="PANTHER" id="PTHR43283">
    <property type="entry name" value="BETA-LACTAMASE-RELATED"/>
    <property type="match status" value="1"/>
</dbReference>
<evidence type="ECO:0000313" key="2">
    <source>
        <dbReference type="EMBL" id="AZI33661.1"/>
    </source>
</evidence>
<dbReference type="AlphaFoldDB" id="A0A3G8XY40"/>
<protein>
    <submittedName>
        <fullName evidence="2">Class C beta-lactamase-related serine hydrolase</fullName>
    </submittedName>
</protein>
<dbReference type="RefSeq" id="WP_125025302.1">
    <property type="nucleotide sequence ID" value="NZ_CP034159.1"/>
</dbReference>
<dbReference type="EMBL" id="CP034159">
    <property type="protein sequence ID" value="AZI33661.1"/>
    <property type="molecule type" value="Genomic_DNA"/>
</dbReference>
<reference evidence="3" key="1">
    <citation type="submission" date="2018-11" db="EMBL/GenBank/DDBJ databases">
        <title>Proposal to divide the Flavobacteriaceae and reorganize its genera based on Amino Acid Identity values calculated from whole genome sequences.</title>
        <authorList>
            <person name="Nicholson A.C."/>
            <person name="Gulvik C.A."/>
            <person name="Whitney A.M."/>
            <person name="Humrighouse B.W."/>
            <person name="Bell M."/>
            <person name="Holmes B."/>
            <person name="Steigerwalt A.G."/>
            <person name="Villarma A."/>
            <person name="Sheth M."/>
            <person name="Batra D."/>
            <person name="Pryor J."/>
            <person name="Bernardet J.-F."/>
            <person name="Hugo C."/>
            <person name="Kampfer P."/>
            <person name="Newman J.D."/>
            <person name="McQuiston J.R."/>
        </authorList>
    </citation>
    <scope>NUCLEOTIDE SEQUENCE [LARGE SCALE GENOMIC DNA]</scope>
    <source>
        <strain evidence="3">G0081</strain>
    </source>
</reference>
<dbReference type="GO" id="GO:0016787">
    <property type="term" value="F:hydrolase activity"/>
    <property type="evidence" value="ECO:0007669"/>
    <property type="project" value="UniProtKB-KW"/>
</dbReference>
<dbReference type="PANTHER" id="PTHR43283:SF7">
    <property type="entry name" value="BETA-LACTAMASE-RELATED DOMAIN-CONTAINING PROTEIN"/>
    <property type="match status" value="1"/>
</dbReference>
<keyword evidence="3" id="KW-1185">Reference proteome</keyword>
<dbReference type="InterPro" id="IPR050789">
    <property type="entry name" value="Diverse_Enzym_Activities"/>
</dbReference>
<dbReference type="OrthoDB" id="9773047at2"/>
<keyword evidence="2" id="KW-0378">Hydrolase</keyword>
<dbReference type="Gene3D" id="3.40.710.10">
    <property type="entry name" value="DD-peptidase/beta-lactamase superfamily"/>
    <property type="match status" value="1"/>
</dbReference>
<accession>A0A3G8XY40</accession>
<proteinExistence type="predicted"/>
<name>A0A3G8XY40_9FLAO</name>
<organism evidence="2 3">
    <name type="scientific">Kaistella carnis</name>
    <dbReference type="NCBI Taxonomy" id="1241979"/>
    <lineage>
        <taxon>Bacteria</taxon>
        <taxon>Pseudomonadati</taxon>
        <taxon>Bacteroidota</taxon>
        <taxon>Flavobacteriia</taxon>
        <taxon>Flavobacteriales</taxon>
        <taxon>Weeksellaceae</taxon>
        <taxon>Chryseobacterium group</taxon>
        <taxon>Kaistella</taxon>
    </lineage>
</organism>
<dbReference type="InterPro" id="IPR001466">
    <property type="entry name" value="Beta-lactam-related"/>
</dbReference>
<sequence>MFKKILKGLLVLIAALIALAYTFGYDYLFKGIRETYLRGEGGSTIDDGSYFPSHVIAKGKVIPWEKDSLYNKKSLPKNLVEDLKSSNTSSFLIIKNGKLVHEEYWDGYSQNSKTNSFSMAKTVTVMLVAKAIEDQKIKSFNEPFSDFFENYKNVTFGKDLTLANLAEMEAGLNWNENYNNPFLPNAKAYYGKSLEEAVFMRGFKAEPGTKFEYQSGATQLLGFALRKRLNKTIAEYASENFWQPLGMEQNATWNTDDFKMEKTFCCINSTSRDFAKLGQLFLNDGTFNGQQIISATSLAAIKTPTKLSRGAYGKGMWINNDAAVKHYYFRGLYGQYIIMIPEKNMVIVRTGMDKRETVDAKERPSQVDFYVNEVVKNFD</sequence>
<gene>
    <name evidence="2" type="ORF">EIB73_10910</name>
</gene>
<dbReference type="Proteomes" id="UP000270185">
    <property type="component" value="Chromosome"/>
</dbReference>
<dbReference type="InterPro" id="IPR012338">
    <property type="entry name" value="Beta-lactam/transpept-like"/>
</dbReference>
<feature type="domain" description="Beta-lactamase-related" evidence="1">
    <location>
        <begin position="90"/>
        <end position="350"/>
    </location>
</feature>
<dbReference type="Pfam" id="PF00144">
    <property type="entry name" value="Beta-lactamase"/>
    <property type="match status" value="1"/>
</dbReference>
<dbReference type="KEGG" id="ccas:EIB73_10910"/>
<evidence type="ECO:0000313" key="3">
    <source>
        <dbReference type="Proteomes" id="UP000270185"/>
    </source>
</evidence>
<evidence type="ECO:0000259" key="1">
    <source>
        <dbReference type="Pfam" id="PF00144"/>
    </source>
</evidence>
<dbReference type="SUPFAM" id="SSF56601">
    <property type="entry name" value="beta-lactamase/transpeptidase-like"/>
    <property type="match status" value="1"/>
</dbReference>